<dbReference type="InterPro" id="IPR011050">
    <property type="entry name" value="Pectin_lyase_fold/virulence"/>
</dbReference>
<evidence type="ECO:0000313" key="1">
    <source>
        <dbReference type="EMBL" id="BAX82611.1"/>
    </source>
</evidence>
<reference evidence="2" key="2">
    <citation type="journal article" date="2020" name="Antonie Van Leeuwenhoek">
        <title>Labilibaculum antarcticum sp. nov., a novel facultative anaerobic, psychrotorelant bacterium isolated from marine sediment of Antarctica.</title>
        <authorList>
            <person name="Watanabe M."/>
            <person name="Kojima H."/>
            <person name="Fukui M."/>
        </authorList>
    </citation>
    <scope>NUCLEOTIDE SEQUENCE [LARGE SCALE GENOMIC DNA]</scope>
    <source>
        <strain evidence="2">SPP2</strain>
    </source>
</reference>
<evidence type="ECO:0008006" key="3">
    <source>
        <dbReference type="Google" id="ProtNLM"/>
    </source>
</evidence>
<sequence>MPYNQILKKRYVIDVKHWDIPTNGTNPVKTTDNLQVAIDWAVAEGYGVIRLPAGHYLIGKYGNDVYQAGIELKSKMAFVLNKDAIIEMAPNDKWNYSAIAITRKEYVVISGCTILGDRYEHTYTPRENDGQLHMMKDT</sequence>
<dbReference type="KEGG" id="mbas:ALGA_4321"/>
<dbReference type="EMBL" id="AP018042">
    <property type="protein sequence ID" value="BAX82611.1"/>
    <property type="molecule type" value="Genomic_DNA"/>
</dbReference>
<protein>
    <recommendedName>
        <fullName evidence="3">Pectate lyase superfamily protein domain-containing protein</fullName>
    </recommendedName>
</protein>
<dbReference type="InterPro" id="IPR012334">
    <property type="entry name" value="Pectin_lyas_fold"/>
</dbReference>
<name>A0A1Y1CTL8_9BACT</name>
<keyword evidence="2" id="KW-1185">Reference proteome</keyword>
<evidence type="ECO:0000313" key="2">
    <source>
        <dbReference type="Proteomes" id="UP000218267"/>
    </source>
</evidence>
<dbReference type="AlphaFoldDB" id="A0A1Y1CTL8"/>
<gene>
    <name evidence="1" type="ORF">ALGA_4321</name>
</gene>
<organism evidence="1 2">
    <name type="scientific">Labilibaculum antarcticum</name>
    <dbReference type="NCBI Taxonomy" id="1717717"/>
    <lineage>
        <taxon>Bacteria</taxon>
        <taxon>Pseudomonadati</taxon>
        <taxon>Bacteroidota</taxon>
        <taxon>Bacteroidia</taxon>
        <taxon>Marinilabiliales</taxon>
        <taxon>Marinifilaceae</taxon>
        <taxon>Labilibaculum</taxon>
    </lineage>
</organism>
<proteinExistence type="predicted"/>
<dbReference type="Gene3D" id="2.160.20.10">
    <property type="entry name" value="Single-stranded right-handed beta-helix, Pectin lyase-like"/>
    <property type="match status" value="1"/>
</dbReference>
<dbReference type="RefSeq" id="WP_197705652.1">
    <property type="nucleotide sequence ID" value="NZ_AP018042.1"/>
</dbReference>
<dbReference type="SUPFAM" id="SSF51126">
    <property type="entry name" value="Pectin lyase-like"/>
    <property type="match status" value="1"/>
</dbReference>
<dbReference type="Proteomes" id="UP000218267">
    <property type="component" value="Chromosome"/>
</dbReference>
<accession>A0A1Y1CTL8</accession>
<reference evidence="1 2" key="1">
    <citation type="journal article" date="2018" name="Mar. Genomics">
        <title>Complete genome sequence of Marinifilaceae bacterium strain SPP2, isolated from the Antarctic marine sediment.</title>
        <authorList>
            <person name="Watanabe M."/>
            <person name="Kojima H."/>
            <person name="Fukui M."/>
        </authorList>
    </citation>
    <scope>NUCLEOTIDE SEQUENCE [LARGE SCALE GENOMIC DNA]</scope>
    <source>
        <strain evidence="1 2">SPP2</strain>
    </source>
</reference>